<keyword evidence="1" id="KW-0812">Transmembrane</keyword>
<feature type="transmembrane region" description="Helical" evidence="1">
    <location>
        <begin position="15"/>
        <end position="33"/>
    </location>
</feature>
<evidence type="ECO:0000313" key="3">
    <source>
        <dbReference type="Proteomes" id="UP000565078"/>
    </source>
</evidence>
<dbReference type="Proteomes" id="UP000565078">
    <property type="component" value="Unassembled WGS sequence"/>
</dbReference>
<organism evidence="2 3">
    <name type="scientific">Candidatus Iainarchaeum sp</name>
    <dbReference type="NCBI Taxonomy" id="3101447"/>
    <lineage>
        <taxon>Archaea</taxon>
        <taxon>Candidatus Iainarchaeota</taxon>
        <taxon>Candidatus Iainarchaeia</taxon>
        <taxon>Candidatus Iainarchaeales</taxon>
        <taxon>Candidatus Iainarchaeaceae</taxon>
        <taxon>Candidatus Iainarchaeum</taxon>
    </lineage>
</organism>
<comment type="caution">
    <text evidence="2">The sequence shown here is derived from an EMBL/GenBank/DDBJ whole genome shotgun (WGS) entry which is preliminary data.</text>
</comment>
<evidence type="ECO:0000313" key="2">
    <source>
        <dbReference type="EMBL" id="HIH10243.1"/>
    </source>
</evidence>
<sequence>MSILHEEKGQGSTEVLLVLGLAVAAAITVGFYLKNFVTQEIQPEVENKT</sequence>
<dbReference type="AlphaFoldDB" id="A0A7J4IXF7"/>
<dbReference type="EMBL" id="DUGC01000098">
    <property type="protein sequence ID" value="HIH10243.1"/>
    <property type="molecule type" value="Genomic_DNA"/>
</dbReference>
<keyword evidence="1" id="KW-0472">Membrane</keyword>
<gene>
    <name evidence="2" type="ORF">HA254_06285</name>
</gene>
<protein>
    <recommendedName>
        <fullName evidence="4">Class III signal peptide-containing protein</fullName>
    </recommendedName>
</protein>
<proteinExistence type="predicted"/>
<evidence type="ECO:0000256" key="1">
    <source>
        <dbReference type="SAM" id="Phobius"/>
    </source>
</evidence>
<keyword evidence="1" id="KW-1133">Transmembrane helix</keyword>
<accession>A0A7J4IXF7</accession>
<evidence type="ECO:0008006" key="4">
    <source>
        <dbReference type="Google" id="ProtNLM"/>
    </source>
</evidence>
<reference evidence="3" key="1">
    <citation type="journal article" date="2020" name="bioRxiv">
        <title>A rank-normalized archaeal taxonomy based on genome phylogeny resolves widespread incomplete and uneven classifications.</title>
        <authorList>
            <person name="Rinke C."/>
            <person name="Chuvochina M."/>
            <person name="Mussig A.J."/>
            <person name="Chaumeil P.-A."/>
            <person name="Waite D.W."/>
            <person name="Whitman W.B."/>
            <person name="Parks D.H."/>
            <person name="Hugenholtz P."/>
        </authorList>
    </citation>
    <scope>NUCLEOTIDE SEQUENCE [LARGE SCALE GENOMIC DNA]</scope>
</reference>
<name>A0A7J4IXF7_9ARCH</name>